<comment type="caution">
    <text evidence="1">The sequence shown here is derived from an EMBL/GenBank/DDBJ whole genome shotgun (WGS) entry which is preliminary data.</text>
</comment>
<dbReference type="Proteomes" id="UP000315235">
    <property type="component" value="Unassembled WGS sequence"/>
</dbReference>
<evidence type="ECO:0000313" key="2">
    <source>
        <dbReference type="Proteomes" id="UP000315235"/>
    </source>
</evidence>
<gene>
    <name evidence="1" type="ORF">FM069_09310</name>
</gene>
<reference evidence="1 2" key="1">
    <citation type="submission" date="2019-07" db="EMBL/GenBank/DDBJ databases">
        <title>Pseudomonas mangiferae sp. nov., isolated from bark of mango tree in Thailand.</title>
        <authorList>
            <person name="Srisuk N."/>
            <person name="Anurat P."/>
        </authorList>
    </citation>
    <scope>NUCLEOTIDE SEQUENCE [LARGE SCALE GENOMIC DNA]</scope>
    <source>
        <strain evidence="1 2">DMKU_BBB3-04</strain>
    </source>
</reference>
<organism evidence="1 2">
    <name type="scientific">Pseudomonas mangiferae</name>
    <dbReference type="NCBI Taxonomy" id="2593654"/>
    <lineage>
        <taxon>Bacteria</taxon>
        <taxon>Pseudomonadati</taxon>
        <taxon>Pseudomonadota</taxon>
        <taxon>Gammaproteobacteria</taxon>
        <taxon>Pseudomonadales</taxon>
        <taxon>Pseudomonadaceae</taxon>
        <taxon>Pseudomonas</taxon>
    </lineage>
</organism>
<dbReference type="EMBL" id="VJOY01000005">
    <property type="protein sequence ID" value="TRX75280.1"/>
    <property type="molecule type" value="Genomic_DNA"/>
</dbReference>
<dbReference type="RefSeq" id="WP_143488023.1">
    <property type="nucleotide sequence ID" value="NZ_VJOY01000005.1"/>
</dbReference>
<name>A0A553H0K4_9PSED</name>
<dbReference type="AlphaFoldDB" id="A0A553H0K4"/>
<evidence type="ECO:0000313" key="1">
    <source>
        <dbReference type="EMBL" id="TRX75280.1"/>
    </source>
</evidence>
<protein>
    <submittedName>
        <fullName evidence="1">Uncharacterized protein</fullName>
    </submittedName>
</protein>
<accession>A0A553H0K4</accession>
<keyword evidence="2" id="KW-1185">Reference proteome</keyword>
<proteinExistence type="predicted"/>
<sequence>MYIDLETLEYPLTEYQVRERLSPATLANPLPDEHAQSLGYAVVQPTEPPELPNSWDSLQELAPKKVKGVWVQRWSIVTGEEPPTDWRLSPLAFLMRFDQERLAIRTAAKKDVQVEDFLDLAGRARYVDLSAPLVRQGVDYLVSLQLLTATRAAEILDTPPVPAER</sequence>